<dbReference type="EMBL" id="AVOT02034836">
    <property type="protein sequence ID" value="MBW0529062.1"/>
    <property type="molecule type" value="Genomic_DNA"/>
</dbReference>
<feature type="compositionally biased region" description="Polar residues" evidence="1">
    <location>
        <begin position="244"/>
        <end position="254"/>
    </location>
</feature>
<name>A0A9Q3I6L6_9BASI</name>
<comment type="caution">
    <text evidence="2">The sequence shown here is derived from an EMBL/GenBank/DDBJ whole genome shotgun (WGS) entry which is preliminary data.</text>
</comment>
<proteinExistence type="predicted"/>
<feature type="compositionally biased region" description="Polar residues" evidence="1">
    <location>
        <begin position="92"/>
        <end position="102"/>
    </location>
</feature>
<sequence length="330" mass="36489">MASTGHFDPSQTYDGYKAVEILDPACTKWLAKGKDCFEHYNPRSSKFYYCYIGKKPCHQTGRQVANVRRYLWSKKDGPSGKEFRVSEAPTPDANSGYSASGSRQRDVARWPNVGWSLPVGGSPTYSSSEVPISRINNGGVVKQTRRIANSPPDPDAEGSDELDGEEAEVVPHSAGHLVNSSPSHPTAKRLNSHVIHNTPRNFQPTLATIPTSIPPSSPNPSHTRPALNQAVRPSPIPQPRDSPMVTSQQPQPVASTGRRREYPNMESENQDAVARLFSRGDRNSREVIMYANNRTIPGTASEEMASNLAWYEDELINDFQRAFDDLGRDN</sequence>
<organism evidence="2 3">
    <name type="scientific">Austropuccinia psidii MF-1</name>
    <dbReference type="NCBI Taxonomy" id="1389203"/>
    <lineage>
        <taxon>Eukaryota</taxon>
        <taxon>Fungi</taxon>
        <taxon>Dikarya</taxon>
        <taxon>Basidiomycota</taxon>
        <taxon>Pucciniomycotina</taxon>
        <taxon>Pucciniomycetes</taxon>
        <taxon>Pucciniales</taxon>
        <taxon>Sphaerophragmiaceae</taxon>
        <taxon>Austropuccinia</taxon>
    </lineage>
</organism>
<reference evidence="2" key="1">
    <citation type="submission" date="2021-03" db="EMBL/GenBank/DDBJ databases">
        <title>Draft genome sequence of rust myrtle Austropuccinia psidii MF-1, a brazilian biotype.</title>
        <authorList>
            <person name="Quecine M.C."/>
            <person name="Pachon D.M.R."/>
            <person name="Bonatelli M.L."/>
            <person name="Correr F.H."/>
            <person name="Franceschini L.M."/>
            <person name="Leite T.F."/>
            <person name="Margarido G.R.A."/>
            <person name="Almeida C.A."/>
            <person name="Ferrarezi J.A."/>
            <person name="Labate C.A."/>
        </authorList>
    </citation>
    <scope>NUCLEOTIDE SEQUENCE</scope>
    <source>
        <strain evidence="2">MF-1</strain>
    </source>
</reference>
<evidence type="ECO:0000313" key="2">
    <source>
        <dbReference type="EMBL" id="MBW0529062.1"/>
    </source>
</evidence>
<feature type="compositionally biased region" description="Acidic residues" evidence="1">
    <location>
        <begin position="154"/>
        <end position="168"/>
    </location>
</feature>
<feature type="region of interest" description="Disordered" evidence="1">
    <location>
        <begin position="200"/>
        <end position="268"/>
    </location>
</feature>
<evidence type="ECO:0000313" key="3">
    <source>
        <dbReference type="Proteomes" id="UP000765509"/>
    </source>
</evidence>
<protein>
    <submittedName>
        <fullName evidence="2">Uncharacterized protein</fullName>
    </submittedName>
</protein>
<evidence type="ECO:0000256" key="1">
    <source>
        <dbReference type="SAM" id="MobiDB-lite"/>
    </source>
</evidence>
<gene>
    <name evidence="2" type="ORF">O181_068777</name>
</gene>
<keyword evidence="3" id="KW-1185">Reference proteome</keyword>
<accession>A0A9Q3I6L6</accession>
<feature type="region of interest" description="Disordered" evidence="1">
    <location>
        <begin position="77"/>
        <end position="104"/>
    </location>
</feature>
<feature type="region of interest" description="Disordered" evidence="1">
    <location>
        <begin position="141"/>
        <end position="168"/>
    </location>
</feature>
<dbReference type="AlphaFoldDB" id="A0A9Q3I6L6"/>
<dbReference type="Proteomes" id="UP000765509">
    <property type="component" value="Unassembled WGS sequence"/>
</dbReference>